<proteinExistence type="predicted"/>
<dbReference type="AlphaFoldDB" id="T1L5S8"/>
<accession>T1L5S8</accession>
<dbReference type="EnsemblMetazoa" id="tetur53g00070.1">
    <property type="protein sequence ID" value="tetur53g00070.1"/>
    <property type="gene ID" value="tetur53g00070"/>
</dbReference>
<organism evidence="1 2">
    <name type="scientific">Tetranychus urticae</name>
    <name type="common">Two-spotted spider mite</name>
    <dbReference type="NCBI Taxonomy" id="32264"/>
    <lineage>
        <taxon>Eukaryota</taxon>
        <taxon>Metazoa</taxon>
        <taxon>Ecdysozoa</taxon>
        <taxon>Arthropoda</taxon>
        <taxon>Chelicerata</taxon>
        <taxon>Arachnida</taxon>
        <taxon>Acari</taxon>
        <taxon>Acariformes</taxon>
        <taxon>Trombidiformes</taxon>
        <taxon>Prostigmata</taxon>
        <taxon>Eleutherengona</taxon>
        <taxon>Raphignathae</taxon>
        <taxon>Tetranychoidea</taxon>
        <taxon>Tetranychidae</taxon>
        <taxon>Tetranychus</taxon>
    </lineage>
</organism>
<evidence type="ECO:0000313" key="1">
    <source>
        <dbReference type="EnsemblMetazoa" id="tetur53g00070.1"/>
    </source>
</evidence>
<dbReference type="EMBL" id="CAEY01001448">
    <property type="status" value="NOT_ANNOTATED_CDS"/>
    <property type="molecule type" value="Genomic_DNA"/>
</dbReference>
<dbReference type="Proteomes" id="UP000015104">
    <property type="component" value="Unassembled WGS sequence"/>
</dbReference>
<dbReference type="HOGENOM" id="CLU_018944_0_0_1"/>
<name>T1L5S8_TETUR</name>
<evidence type="ECO:0000313" key="2">
    <source>
        <dbReference type="Proteomes" id="UP000015104"/>
    </source>
</evidence>
<reference evidence="1" key="2">
    <citation type="submission" date="2015-06" db="UniProtKB">
        <authorList>
            <consortium name="EnsemblMetazoa"/>
        </authorList>
    </citation>
    <scope>IDENTIFICATION</scope>
</reference>
<reference evidence="2" key="1">
    <citation type="submission" date="2011-08" db="EMBL/GenBank/DDBJ databases">
        <authorList>
            <person name="Rombauts S."/>
        </authorList>
    </citation>
    <scope>NUCLEOTIDE SEQUENCE</scope>
    <source>
        <strain evidence="2">London</strain>
    </source>
</reference>
<protein>
    <submittedName>
        <fullName evidence="1">Uncharacterized protein</fullName>
    </submittedName>
</protein>
<sequence>MKTGYQQGYKELSRLGTNFLLKGNLKYEEYGISMNWLIEESIFGDEKNSIVTLINEEHERVEIKVFRDFKRKNISLICIQNECGRNTDLLDKSLTGLTSDITQIVKATLLLGPYRMLLCETGVNKVYSEHWDWPQRVTYPCGPLYLKPGFRDYGRIKYIKIRDSKNRLLVDQRNESVNLILYIKQTEPFEKAEVSMLTKSNQYKFNESITKYNESEVDREYETTQLAITSLDSVTAIEIINKRFHLEFVYDRKFGLKYIPSGLNECTIESSSVDNELNYLVSESYRKEFVKELYLPRNLVAAYSMKLRVEAEYNVTIGNGQYDLAVKTYSESYYAIFRLEDFCVQMDLYSKAAPNDISSNFKLVEVRVICLVETSDYLDEFHHLINSYHQCFKDRKDKVILNLEISLLNHLMSDAIHKLHTDIHHIKDAIRSLLVDKLNVSFLRINWIKMNFLNSHMVAKVEIVDSFVAYFETKKGASHKFNIKSTASGQIYTSTIDECLRLQASKANLSYVITCKTEHYLCLGIADGDSLPDENENGLRCLLFSNADQSLTKLLAEVSLKEIRRSYSILNGSQFKYSDIEFAVVDSRSLVDSVSVKLVDLGN</sequence>
<keyword evidence="2" id="KW-1185">Reference proteome</keyword>